<keyword evidence="2" id="KW-0547">Nucleotide-binding</keyword>
<feature type="compositionally biased region" description="Low complexity" evidence="4">
    <location>
        <begin position="394"/>
        <end position="403"/>
    </location>
</feature>
<feature type="compositionally biased region" description="Polar residues" evidence="4">
    <location>
        <begin position="512"/>
        <end position="521"/>
    </location>
</feature>
<dbReference type="PANTHER" id="PTHR45832:SF22">
    <property type="entry name" value="SERINE_THREONINE-PROTEIN KINASE SAMKA-RELATED"/>
    <property type="match status" value="1"/>
</dbReference>
<feature type="region of interest" description="Disordered" evidence="4">
    <location>
        <begin position="96"/>
        <end position="160"/>
    </location>
</feature>
<feature type="compositionally biased region" description="Basic residues" evidence="4">
    <location>
        <begin position="355"/>
        <end position="373"/>
    </location>
</feature>
<evidence type="ECO:0008006" key="9">
    <source>
        <dbReference type="Google" id="ProtNLM"/>
    </source>
</evidence>
<name>A0A9W8A887_9FUNG</name>
<feature type="domain" description="Protein kinase" evidence="5">
    <location>
        <begin position="592"/>
        <end position="846"/>
    </location>
</feature>
<dbReference type="InterPro" id="IPR011009">
    <property type="entry name" value="Kinase-like_dom_sf"/>
</dbReference>
<accession>A0A9W8A887</accession>
<dbReference type="PANTHER" id="PTHR45832">
    <property type="entry name" value="SERINE/THREONINE-PROTEIN KINASE SAMKA-RELATED-RELATED"/>
    <property type="match status" value="1"/>
</dbReference>
<evidence type="ECO:0000259" key="5">
    <source>
        <dbReference type="PROSITE" id="PS50011"/>
    </source>
</evidence>
<evidence type="ECO:0000313" key="7">
    <source>
        <dbReference type="EMBL" id="KAJ1921587.1"/>
    </source>
</evidence>
<dbReference type="InterPro" id="IPR008266">
    <property type="entry name" value="Tyr_kinase_AS"/>
</dbReference>
<organism evidence="7 8">
    <name type="scientific">Mycoemilia scoparia</name>
    <dbReference type="NCBI Taxonomy" id="417184"/>
    <lineage>
        <taxon>Eukaryota</taxon>
        <taxon>Fungi</taxon>
        <taxon>Fungi incertae sedis</taxon>
        <taxon>Zoopagomycota</taxon>
        <taxon>Kickxellomycotina</taxon>
        <taxon>Kickxellomycetes</taxon>
        <taxon>Kickxellales</taxon>
        <taxon>Kickxellaceae</taxon>
        <taxon>Mycoemilia</taxon>
    </lineage>
</organism>
<dbReference type="AlphaFoldDB" id="A0A9W8A887"/>
<comment type="similarity">
    <text evidence="1">Belongs to the protein kinase superfamily. STE Ser/Thr protein kinase family. STE20 subfamily.</text>
</comment>
<feature type="compositionally biased region" description="Polar residues" evidence="4">
    <location>
        <begin position="339"/>
        <end position="351"/>
    </location>
</feature>
<comment type="caution">
    <text evidence="7">The sequence shown here is derived from an EMBL/GenBank/DDBJ whole genome shotgun (WGS) entry which is preliminary data.</text>
</comment>
<feature type="compositionally biased region" description="Basic and acidic residues" evidence="4">
    <location>
        <begin position="470"/>
        <end position="483"/>
    </location>
</feature>
<dbReference type="OrthoDB" id="248923at2759"/>
<feature type="compositionally biased region" description="Basic and acidic residues" evidence="4">
    <location>
        <begin position="144"/>
        <end position="159"/>
    </location>
</feature>
<dbReference type="SUPFAM" id="SSF56112">
    <property type="entry name" value="Protein kinase-like (PK-like)"/>
    <property type="match status" value="1"/>
</dbReference>
<evidence type="ECO:0000256" key="3">
    <source>
        <dbReference type="ARBA" id="ARBA00022840"/>
    </source>
</evidence>
<keyword evidence="3" id="KW-0067">ATP-binding</keyword>
<evidence type="ECO:0000259" key="6">
    <source>
        <dbReference type="PROSITE" id="PS50108"/>
    </source>
</evidence>
<gene>
    <name evidence="7" type="ORF">H4219_000625</name>
</gene>
<dbReference type="InterPro" id="IPR000095">
    <property type="entry name" value="CRIB_dom"/>
</dbReference>
<feature type="compositionally biased region" description="Polar residues" evidence="4">
    <location>
        <begin position="382"/>
        <end position="392"/>
    </location>
</feature>
<evidence type="ECO:0000256" key="2">
    <source>
        <dbReference type="ARBA" id="ARBA00022741"/>
    </source>
</evidence>
<proteinExistence type="inferred from homology"/>
<feature type="region of interest" description="Disordered" evidence="4">
    <location>
        <begin position="1"/>
        <end position="52"/>
    </location>
</feature>
<feature type="region of interest" description="Disordered" evidence="4">
    <location>
        <begin position="462"/>
        <end position="494"/>
    </location>
</feature>
<feature type="compositionally biased region" description="Low complexity" evidence="4">
    <location>
        <begin position="529"/>
        <end position="556"/>
    </location>
</feature>
<feature type="region of interest" description="Disordered" evidence="4">
    <location>
        <begin position="509"/>
        <end position="588"/>
    </location>
</feature>
<feature type="compositionally biased region" description="Low complexity" evidence="4">
    <location>
        <begin position="127"/>
        <end position="139"/>
    </location>
</feature>
<dbReference type="PROSITE" id="PS50108">
    <property type="entry name" value="CRIB"/>
    <property type="match status" value="1"/>
</dbReference>
<evidence type="ECO:0000313" key="8">
    <source>
        <dbReference type="Proteomes" id="UP001150538"/>
    </source>
</evidence>
<reference evidence="7" key="1">
    <citation type="submission" date="2022-07" db="EMBL/GenBank/DDBJ databases">
        <title>Phylogenomic reconstructions and comparative analyses of Kickxellomycotina fungi.</title>
        <authorList>
            <person name="Reynolds N.K."/>
            <person name="Stajich J.E."/>
            <person name="Barry K."/>
            <person name="Grigoriev I.V."/>
            <person name="Crous P."/>
            <person name="Smith M.E."/>
        </authorList>
    </citation>
    <scope>NUCLEOTIDE SEQUENCE</scope>
    <source>
        <strain evidence="7">NBRC 100468</strain>
    </source>
</reference>
<sequence length="876" mass="96459">MLPQPPLSRTKRPIALDGSGQPFSLNLSGSTHNGGESRSAENSSNDAWDSRRSGIYYAGGLREYRRELGGPKPVVSPLASSSQHQRLIPLQSRLMSSKGAEEPVSSQSTYQKHEKNPKPGGLAMLASKLLGKGSSSPGGADSIPDSRRNNQNMSEEKSFTHRFRGRWAKFGDNDGGDYFHGRSRSTDANDVATANQIGTPYNIKHDFHIGIDELDEVMEQLPGYFRNMVNTEFTSNLADSDDSHTNENMSLQTHMQLDKREDGQEFEFSLTGTTLPSDFGNFRSSRVFQKGVSTPIYEEMTQSKDSPTFEEKEETKLSKRSPRALSQDRDRERRFGGSHTKSINLKGQQGLVSEHKHRHESIKPQKKTHRPKRLGGDLGEGMNSSTTPTLYTPGSIGASSAKSAGHKYSTKSPQSAEVFFGPDDGRRSMEENCHYDSQRPHKAKHSIYADLGASTSTRSLPALQTSASPAEHHASQDSSEERANNNSAKHIAADKLGTSSLTSIVSSKKSYRYSNTSTGEQKQPKRYSRSSNTHSSVTPSVTPTTATTPVTQTFPTAKDKGEQSASATAVTAPTTTTTAAAKSTPQPPGSQYYNLELFAEGESGNLYSAQRIDSDAKFAIKKIPTNKLDRLKKLRYEVSMMQGVSCPEIVSFFDGFKVNDFFWVIYEYMDMCSLTDLFGGYPSLVLADNVIAYVSRSIFRALSYLHQKSIIHCDIRSDNVLINGKGEVKIADFSNGIKIDRDGNIKRATSGPVYWMAPEIPKGRGYSRKSDIWAAGAVVYEMVEGQPPYIEYPELKVVTLIKDNGLAPWSSANTISSTLKSFISKACNVDLDARYTADQMLKDEFLSADNVAEPTDLLKFVESVEALEDDEEDGDE</sequence>
<dbReference type="GO" id="GO:0005524">
    <property type="term" value="F:ATP binding"/>
    <property type="evidence" value="ECO:0007669"/>
    <property type="project" value="UniProtKB-KW"/>
</dbReference>
<protein>
    <recommendedName>
        <fullName evidence="9">Non-specific serine/threonine protein kinase</fullName>
    </recommendedName>
</protein>
<dbReference type="Proteomes" id="UP001150538">
    <property type="component" value="Unassembled WGS sequence"/>
</dbReference>
<dbReference type="InterPro" id="IPR000719">
    <property type="entry name" value="Prot_kinase_dom"/>
</dbReference>
<dbReference type="Gene3D" id="1.10.510.10">
    <property type="entry name" value="Transferase(Phosphotransferase) domain 1"/>
    <property type="match status" value="1"/>
</dbReference>
<feature type="compositionally biased region" description="Basic and acidic residues" evidence="4">
    <location>
        <begin position="423"/>
        <end position="439"/>
    </location>
</feature>
<dbReference type="EMBL" id="JANBPU010000004">
    <property type="protein sequence ID" value="KAJ1921587.1"/>
    <property type="molecule type" value="Genomic_DNA"/>
</dbReference>
<feature type="compositionally biased region" description="Low complexity" evidence="4">
    <location>
        <begin position="564"/>
        <end position="584"/>
    </location>
</feature>
<feature type="compositionally biased region" description="Basic and acidic residues" evidence="4">
    <location>
        <begin position="326"/>
        <end position="335"/>
    </location>
</feature>
<feature type="domain" description="CRIB" evidence="6">
    <location>
        <begin position="197"/>
        <end position="210"/>
    </location>
</feature>
<dbReference type="PROSITE" id="PS50011">
    <property type="entry name" value="PROTEIN_KINASE_DOM"/>
    <property type="match status" value="1"/>
</dbReference>
<evidence type="ECO:0000256" key="4">
    <source>
        <dbReference type="SAM" id="MobiDB-lite"/>
    </source>
</evidence>
<feature type="compositionally biased region" description="Polar residues" evidence="4">
    <location>
        <begin position="21"/>
        <end position="47"/>
    </location>
</feature>
<feature type="compositionally biased region" description="Basic and acidic residues" evidence="4">
    <location>
        <begin position="307"/>
        <end position="317"/>
    </location>
</feature>
<feature type="region of interest" description="Disordered" evidence="4">
    <location>
        <begin position="298"/>
        <end position="441"/>
    </location>
</feature>
<dbReference type="InterPro" id="IPR051931">
    <property type="entry name" value="PAK3-like"/>
</dbReference>
<dbReference type="GO" id="GO:0004672">
    <property type="term" value="F:protein kinase activity"/>
    <property type="evidence" value="ECO:0007669"/>
    <property type="project" value="InterPro"/>
</dbReference>
<evidence type="ECO:0000256" key="1">
    <source>
        <dbReference type="ARBA" id="ARBA00008874"/>
    </source>
</evidence>
<keyword evidence="8" id="KW-1185">Reference proteome</keyword>
<dbReference type="Pfam" id="PF00069">
    <property type="entry name" value="Pkinase"/>
    <property type="match status" value="1"/>
</dbReference>
<dbReference type="PROSITE" id="PS00109">
    <property type="entry name" value="PROTEIN_KINASE_TYR"/>
    <property type="match status" value="1"/>
</dbReference>